<comment type="caution">
    <text evidence="1">The sequence shown here is derived from an EMBL/GenBank/DDBJ whole genome shotgun (WGS) entry which is preliminary data.</text>
</comment>
<dbReference type="EMBL" id="AFRQ01000037">
    <property type="protein sequence ID" value="EGP46662.1"/>
    <property type="molecule type" value="Genomic_DNA"/>
</dbReference>
<evidence type="ECO:0000313" key="1">
    <source>
        <dbReference type="EMBL" id="EGP46662.1"/>
    </source>
</evidence>
<gene>
    <name evidence="1" type="ORF">AXXA_09478</name>
</gene>
<dbReference type="GO" id="GO:0016779">
    <property type="term" value="F:nucleotidyltransferase activity"/>
    <property type="evidence" value="ECO:0007669"/>
    <property type="project" value="UniProtKB-KW"/>
</dbReference>
<dbReference type="HOGENOM" id="CLU_072501_0_0_4"/>
<evidence type="ECO:0000313" key="2">
    <source>
        <dbReference type="Proteomes" id="UP000004853"/>
    </source>
</evidence>
<name>F7SYZ2_9BURK</name>
<dbReference type="Gene3D" id="3.90.550.10">
    <property type="entry name" value="Spore Coat Polysaccharide Biosynthesis Protein SpsA, Chain A"/>
    <property type="match status" value="1"/>
</dbReference>
<dbReference type="Proteomes" id="UP000004853">
    <property type="component" value="Unassembled WGS sequence"/>
</dbReference>
<dbReference type="InterPro" id="IPR003329">
    <property type="entry name" value="Cytidylyl_trans"/>
</dbReference>
<accession>F7SYZ2</accession>
<dbReference type="RefSeq" id="WP_006391960.1">
    <property type="nucleotide sequence ID" value="NZ_GL982453.1"/>
</dbReference>
<dbReference type="PANTHER" id="PTHR42866">
    <property type="entry name" value="3-DEOXY-MANNO-OCTULOSONATE CYTIDYLYLTRANSFERASE"/>
    <property type="match status" value="1"/>
</dbReference>
<dbReference type="GO" id="GO:0005829">
    <property type="term" value="C:cytosol"/>
    <property type="evidence" value="ECO:0007669"/>
    <property type="project" value="TreeGrafter"/>
</dbReference>
<dbReference type="PANTHER" id="PTHR42866:SF1">
    <property type="entry name" value="SPORE COAT POLYSACCHARIDE BIOSYNTHESIS PROTEIN SPSF"/>
    <property type="match status" value="1"/>
</dbReference>
<dbReference type="AlphaFoldDB" id="F7SYZ2"/>
<keyword evidence="1" id="KW-0548">Nucleotidyltransferase</keyword>
<dbReference type="PATRIC" id="fig|1003200.3.peg.1865"/>
<protein>
    <submittedName>
        <fullName evidence="1">Acylneuraminate cytidylyltransferase</fullName>
    </submittedName>
</protein>
<dbReference type="Pfam" id="PF02348">
    <property type="entry name" value="CTP_transf_3"/>
    <property type="match status" value="1"/>
</dbReference>
<reference evidence="1 2" key="1">
    <citation type="submission" date="2011-06" db="EMBL/GenBank/DDBJ databases">
        <authorList>
            <person name="Bador J."/>
            <person name="Amoureux L."/>
            <person name="Neuwirth C."/>
        </authorList>
    </citation>
    <scope>NUCLEOTIDE SEQUENCE [LARGE SCALE GENOMIC DNA]</scope>
    <source>
        <strain evidence="1 2">AXX-A</strain>
    </source>
</reference>
<proteinExistence type="predicted"/>
<dbReference type="InterPro" id="IPR029044">
    <property type="entry name" value="Nucleotide-diphossugar_trans"/>
</dbReference>
<dbReference type="CDD" id="cd02518">
    <property type="entry name" value="GT2_SpsF"/>
    <property type="match status" value="1"/>
</dbReference>
<dbReference type="OrthoDB" id="9801052at2"/>
<keyword evidence="1" id="KW-0808">Transferase</keyword>
<sequence length="261" mass="29287">MKFLALLQARTSSTRLPGKVLKPLLGTPMILRQLERLKRSRLIDRLEVVTSTDASDDALASVLAQADVSVYRGSLGDVLDRFYQAARRHRPEHVVRLTADCPLTDPTVIDAVLDFYLQGNFDYASNAIEATFPDGLDVEVFRFDCLEQAWREATLPSHREHVTPFINQQPASFRIGHYRQAQDLSALRWTVDEPRDFLLVERVYQALYPANPAFSTADVLGLIDREPELATLNTGIARNAGLAKSQTADQQWLAAKGNDHE</sequence>
<organism evidence="1 2">
    <name type="scientific">Achromobacter insuavis AXX-A</name>
    <dbReference type="NCBI Taxonomy" id="1003200"/>
    <lineage>
        <taxon>Bacteria</taxon>
        <taxon>Pseudomonadati</taxon>
        <taxon>Pseudomonadota</taxon>
        <taxon>Betaproteobacteria</taxon>
        <taxon>Burkholderiales</taxon>
        <taxon>Alcaligenaceae</taxon>
        <taxon>Achromobacter</taxon>
    </lineage>
</organism>
<dbReference type="SUPFAM" id="SSF53448">
    <property type="entry name" value="Nucleotide-diphospho-sugar transferases"/>
    <property type="match status" value="1"/>
</dbReference>
<dbReference type="eggNOG" id="COG1861">
    <property type="taxonomic scope" value="Bacteria"/>
</dbReference>